<evidence type="ECO:0000313" key="2">
    <source>
        <dbReference type="Proteomes" id="UP001428341"/>
    </source>
</evidence>
<reference evidence="1 2" key="1">
    <citation type="submission" date="2024-05" db="EMBL/GenBank/DDBJ databases">
        <title>Haplotype-resolved chromosome-level genome assembly of Huyou (Citrus changshanensis).</title>
        <authorList>
            <person name="Miao C."/>
            <person name="Chen W."/>
            <person name="Wu Y."/>
            <person name="Wang L."/>
            <person name="Zhao S."/>
            <person name="Grierson D."/>
            <person name="Xu C."/>
            <person name="Chen K."/>
        </authorList>
    </citation>
    <scope>NUCLEOTIDE SEQUENCE [LARGE SCALE GENOMIC DNA]</scope>
    <source>
        <strain evidence="1">01-14</strain>
        <tissue evidence="1">Leaf</tissue>
    </source>
</reference>
<protein>
    <submittedName>
        <fullName evidence="1">Uncharacterized protein</fullName>
    </submittedName>
</protein>
<dbReference type="Proteomes" id="UP001428341">
    <property type="component" value="Unassembled WGS sequence"/>
</dbReference>
<dbReference type="AlphaFoldDB" id="A0AAP0MCM4"/>
<comment type="caution">
    <text evidence="1">The sequence shown here is derived from an EMBL/GenBank/DDBJ whole genome shotgun (WGS) entry which is preliminary data.</text>
</comment>
<evidence type="ECO:0000313" key="1">
    <source>
        <dbReference type="EMBL" id="KAK9207960.1"/>
    </source>
</evidence>
<dbReference type="EMBL" id="JBCGBO010000004">
    <property type="protein sequence ID" value="KAK9207960.1"/>
    <property type="molecule type" value="Genomic_DNA"/>
</dbReference>
<proteinExistence type="predicted"/>
<sequence length="83" mass="8994">MIIDKVHSRCFGVINKPKQNPAMEGHLSNFRLNNAPIDTFGSLSSLTSLGDLMPSNMMTISVFVSAGYQMAGEDTEKVMNSVA</sequence>
<name>A0AAP0MCM4_9ROSI</name>
<organism evidence="1 2">
    <name type="scientific">Citrus x changshan-huyou</name>
    <dbReference type="NCBI Taxonomy" id="2935761"/>
    <lineage>
        <taxon>Eukaryota</taxon>
        <taxon>Viridiplantae</taxon>
        <taxon>Streptophyta</taxon>
        <taxon>Embryophyta</taxon>
        <taxon>Tracheophyta</taxon>
        <taxon>Spermatophyta</taxon>
        <taxon>Magnoliopsida</taxon>
        <taxon>eudicotyledons</taxon>
        <taxon>Gunneridae</taxon>
        <taxon>Pentapetalae</taxon>
        <taxon>rosids</taxon>
        <taxon>malvids</taxon>
        <taxon>Sapindales</taxon>
        <taxon>Rutaceae</taxon>
        <taxon>Aurantioideae</taxon>
        <taxon>Citrus</taxon>
    </lineage>
</organism>
<keyword evidence="2" id="KW-1185">Reference proteome</keyword>
<gene>
    <name evidence="1" type="ORF">WN944_000309</name>
</gene>
<accession>A0AAP0MCM4</accession>